<organism evidence="1">
    <name type="scientific">viral metagenome</name>
    <dbReference type="NCBI Taxonomy" id="1070528"/>
    <lineage>
        <taxon>unclassified sequences</taxon>
        <taxon>metagenomes</taxon>
        <taxon>organismal metagenomes</taxon>
    </lineage>
</organism>
<dbReference type="EMBL" id="MN740685">
    <property type="protein sequence ID" value="QHU07670.1"/>
    <property type="molecule type" value="Genomic_DNA"/>
</dbReference>
<name>A0A6C0JSJ3_9ZZZZ</name>
<proteinExistence type="predicted"/>
<reference evidence="1" key="1">
    <citation type="journal article" date="2020" name="Nature">
        <title>Giant virus diversity and host interactions through global metagenomics.</title>
        <authorList>
            <person name="Schulz F."/>
            <person name="Roux S."/>
            <person name="Paez-Espino D."/>
            <person name="Jungbluth S."/>
            <person name="Walsh D.A."/>
            <person name="Denef V.J."/>
            <person name="McMahon K.D."/>
            <person name="Konstantinidis K.T."/>
            <person name="Eloe-Fadrosh E.A."/>
            <person name="Kyrpides N.C."/>
            <person name="Woyke T."/>
        </authorList>
    </citation>
    <scope>NUCLEOTIDE SEQUENCE</scope>
    <source>
        <strain evidence="1">GVMAG-S-1041349-163</strain>
    </source>
</reference>
<sequence length="365" mass="43736">MNKKIDWDEIFNNESKFQKLLYDIRYNKFSTSEMNVYLKKKHKRDIKEVNRLLKLYIQCEELRSSKKNPFGIQCSVSIPIKWDKLEIYIGVNLNKSSLLEMIKDYPKSYLSIDYGIEDLPKNSFITIKKLLLTQKEKSYQNWNRIYKCLVRLMNKFHKYTLDSEVLFKYFTKLILFMFKQSIKLFKKRMSYKFKSIKGLPPIQCLQLKQIIPSFLPWKERFLKLYNFDTDYIEKGAMVYGICIGSNRDQFLIFESLINIVNSDYKTLNILADPKLSENFKFECKKYNTKIKTLYTFVKPKDKNQQIIIFLSGCVGDLCDEIISDYKNLDNPIILIRKRFGDYKMKKDEIKLKTKRESMIYVLGRI</sequence>
<accession>A0A6C0JSJ3</accession>
<dbReference type="AlphaFoldDB" id="A0A6C0JSJ3"/>
<evidence type="ECO:0000313" key="1">
    <source>
        <dbReference type="EMBL" id="QHU07670.1"/>
    </source>
</evidence>
<protein>
    <submittedName>
        <fullName evidence="1">Uncharacterized protein</fullName>
    </submittedName>
</protein>